<dbReference type="GO" id="GO:0006567">
    <property type="term" value="P:L-threonine catabolic process"/>
    <property type="evidence" value="ECO:0007669"/>
    <property type="project" value="TreeGrafter"/>
</dbReference>
<keyword evidence="4" id="KW-0456">Lyase</keyword>
<evidence type="ECO:0000256" key="3">
    <source>
        <dbReference type="ARBA" id="ARBA00022898"/>
    </source>
</evidence>
<comment type="similarity">
    <text evidence="2">Belongs to the threonine aldolase family.</text>
</comment>
<comment type="cofactor">
    <cofactor evidence="1">
        <name>pyridoxal 5'-phosphate</name>
        <dbReference type="ChEBI" id="CHEBI:597326"/>
    </cofactor>
</comment>
<feature type="domain" description="Aromatic amino acid beta-eliminating lyase/threonine aldolase" evidence="6">
    <location>
        <begin position="48"/>
        <end position="314"/>
    </location>
</feature>
<protein>
    <submittedName>
        <fullName evidence="7">Threonine aldolase 1 isoform X2</fullName>
    </submittedName>
</protein>
<dbReference type="RefSeq" id="XP_042623886.1">
    <property type="nucleotide sequence ID" value="XM_042767952.1"/>
</dbReference>
<dbReference type="GO" id="GO:0005829">
    <property type="term" value="C:cytosol"/>
    <property type="evidence" value="ECO:0007669"/>
    <property type="project" value="TreeGrafter"/>
</dbReference>
<dbReference type="PANTHER" id="PTHR48097:SF9">
    <property type="entry name" value="L-THREONINE ALDOLASE"/>
    <property type="match status" value="1"/>
</dbReference>
<evidence type="ECO:0000313" key="7">
    <source>
        <dbReference type="RefSeq" id="XP_042623886.1"/>
    </source>
</evidence>
<dbReference type="NCBIfam" id="NF007825">
    <property type="entry name" value="PRK10534.1"/>
    <property type="match status" value="1"/>
</dbReference>
<dbReference type="AlphaFoldDB" id="A0A9R0B841"/>
<dbReference type="NCBIfam" id="NF041359">
    <property type="entry name" value="GntG_guanitoxin"/>
    <property type="match status" value="1"/>
</dbReference>
<evidence type="ECO:0000259" key="6">
    <source>
        <dbReference type="Pfam" id="PF01212"/>
    </source>
</evidence>
<sequence length="338" mass="36342">MSSKALTIPARLLRYCFHKPRRVFYVDPVRLYYGSPQVVTGSAVRTVDLRSDTVTKPGAAMRRAMAEAEVGDDVFGEDPTVNELQKIAADMFGMEAALYVPTGTMSNLIAVMVHCRERGDEMIVGDLSHIHVYEQGGSAQLAGVHSATVTTLSDGTFDLDQLISKIRHGYPDPHYPRSRLVCVENTHNIQGGRVLPLSFLQELRSVADNFGLTVHMDGARVMNAAVALGVQPSAILQHCHSVSVCLSKGLGAPVGTMLGGSKDFIQRAVRTRKALGGGMRQSGVLAAAGKIALSDMIGRMKEDHRNTKSFAQGGSDHCGKQHFEVPSAGRPHEPGGVL</sequence>
<dbReference type="InterPro" id="IPR023603">
    <property type="entry name" value="Low_specificity_L-TA-like"/>
</dbReference>
<organism evidence="7">
    <name type="scientific">Cyprinus carpio</name>
    <name type="common">Common carp</name>
    <dbReference type="NCBI Taxonomy" id="7962"/>
    <lineage>
        <taxon>Eukaryota</taxon>
        <taxon>Metazoa</taxon>
        <taxon>Chordata</taxon>
        <taxon>Craniata</taxon>
        <taxon>Vertebrata</taxon>
        <taxon>Euteleostomi</taxon>
        <taxon>Actinopterygii</taxon>
        <taxon>Neopterygii</taxon>
        <taxon>Teleostei</taxon>
        <taxon>Ostariophysi</taxon>
        <taxon>Cypriniformes</taxon>
        <taxon>Cyprinidae</taxon>
        <taxon>Cyprininae</taxon>
        <taxon>Cyprinus</taxon>
    </lineage>
</organism>
<dbReference type="GeneID" id="109066238"/>
<dbReference type="GO" id="GO:0006545">
    <property type="term" value="P:glycine biosynthetic process"/>
    <property type="evidence" value="ECO:0007669"/>
    <property type="project" value="TreeGrafter"/>
</dbReference>
<evidence type="ECO:0000256" key="1">
    <source>
        <dbReference type="ARBA" id="ARBA00001933"/>
    </source>
</evidence>
<dbReference type="Pfam" id="PF01212">
    <property type="entry name" value="Beta_elim_lyase"/>
    <property type="match status" value="1"/>
</dbReference>
<gene>
    <name evidence="7" type="primary">tha1</name>
</gene>
<dbReference type="FunFam" id="3.40.640.10:FF:000030">
    <property type="entry name" value="Low-specificity L-threonine aldolase"/>
    <property type="match status" value="1"/>
</dbReference>
<dbReference type="InterPro" id="IPR001597">
    <property type="entry name" value="ArAA_b-elim_lyase/Thr_aldolase"/>
</dbReference>
<evidence type="ECO:0000256" key="5">
    <source>
        <dbReference type="SAM" id="MobiDB-lite"/>
    </source>
</evidence>
<dbReference type="PANTHER" id="PTHR48097">
    <property type="entry name" value="L-THREONINE ALDOLASE-RELATED"/>
    <property type="match status" value="1"/>
</dbReference>
<dbReference type="CTD" id="71776"/>
<dbReference type="GO" id="GO:0008732">
    <property type="term" value="F:L-allo-threonine aldolase activity"/>
    <property type="evidence" value="ECO:0007669"/>
    <property type="project" value="TreeGrafter"/>
</dbReference>
<dbReference type="PIRSF" id="PIRSF017617">
    <property type="entry name" value="Thr_aldolase"/>
    <property type="match status" value="1"/>
</dbReference>
<name>A0A9R0B841_CYPCA</name>
<reference evidence="7" key="1">
    <citation type="submission" date="2025-08" db="UniProtKB">
        <authorList>
            <consortium name="RefSeq"/>
        </authorList>
    </citation>
    <scope>IDENTIFICATION</scope>
    <source>
        <tissue evidence="7">Muscle</tissue>
    </source>
</reference>
<proteinExistence type="inferred from homology"/>
<evidence type="ECO:0000256" key="4">
    <source>
        <dbReference type="ARBA" id="ARBA00023239"/>
    </source>
</evidence>
<evidence type="ECO:0000256" key="2">
    <source>
        <dbReference type="ARBA" id="ARBA00006966"/>
    </source>
</evidence>
<keyword evidence="3" id="KW-0663">Pyridoxal phosphate</keyword>
<dbReference type="Proteomes" id="UP001155660">
    <property type="component" value="Chromosome A12"/>
</dbReference>
<accession>A0A9R0B841</accession>
<feature type="region of interest" description="Disordered" evidence="5">
    <location>
        <begin position="307"/>
        <end position="338"/>
    </location>
</feature>